<dbReference type="EMBL" id="MLYV02000221">
    <property type="protein sequence ID" value="PSS31040.1"/>
    <property type="molecule type" value="Genomic_DNA"/>
</dbReference>
<evidence type="ECO:0000313" key="2">
    <source>
        <dbReference type="Proteomes" id="UP000186601"/>
    </source>
</evidence>
<evidence type="ECO:0000313" key="1">
    <source>
        <dbReference type="EMBL" id="PSS31040.1"/>
    </source>
</evidence>
<keyword evidence="2" id="KW-1185">Reference proteome</keyword>
<comment type="caution">
    <text evidence="1">The sequence shown here is derived from an EMBL/GenBank/DDBJ whole genome shotgun (WGS) entry which is preliminary data.</text>
</comment>
<accession>A0A2R6RLY5</accession>
<name>A0A2R6RLY5_9APHY</name>
<gene>
    <name evidence="1" type="ORF">PHLCEN_2v2372</name>
</gene>
<organism evidence="1 2">
    <name type="scientific">Hermanssonia centrifuga</name>
    <dbReference type="NCBI Taxonomy" id="98765"/>
    <lineage>
        <taxon>Eukaryota</taxon>
        <taxon>Fungi</taxon>
        <taxon>Dikarya</taxon>
        <taxon>Basidiomycota</taxon>
        <taxon>Agaricomycotina</taxon>
        <taxon>Agaricomycetes</taxon>
        <taxon>Polyporales</taxon>
        <taxon>Meruliaceae</taxon>
        <taxon>Hermanssonia</taxon>
    </lineage>
</organism>
<proteinExistence type="predicted"/>
<sequence>MNFTVHILGGWSRRRASVTSKATPSRLHFLGGQVRELFDLDDSNSENSLNSESQEIEYKITALPAQRNKGITSIVSSVAAANSLVGD</sequence>
<reference evidence="1 2" key="1">
    <citation type="submission" date="2018-02" db="EMBL/GenBank/DDBJ databases">
        <title>Genome sequence of the basidiomycete white-rot fungus Phlebia centrifuga.</title>
        <authorList>
            <person name="Granchi Z."/>
            <person name="Peng M."/>
            <person name="de Vries R.P."/>
            <person name="Hilden K."/>
            <person name="Makela M.R."/>
            <person name="Grigoriev I."/>
            <person name="Riley R."/>
        </authorList>
    </citation>
    <scope>NUCLEOTIDE SEQUENCE [LARGE SCALE GENOMIC DNA]</scope>
    <source>
        <strain evidence="1 2">FBCC195</strain>
    </source>
</reference>
<protein>
    <submittedName>
        <fullName evidence="1">Uncharacterized protein</fullName>
    </submittedName>
</protein>
<dbReference type="AlphaFoldDB" id="A0A2R6RLY5"/>
<dbReference type="Proteomes" id="UP000186601">
    <property type="component" value="Unassembled WGS sequence"/>
</dbReference>